<accession>A0A7G9B1K1</accession>
<gene>
    <name evidence="6" type="ORF">H8790_07985</name>
</gene>
<evidence type="ECO:0000259" key="3">
    <source>
        <dbReference type="Pfam" id="PF03496"/>
    </source>
</evidence>
<evidence type="ECO:0000313" key="6">
    <source>
        <dbReference type="EMBL" id="QNL43432.1"/>
    </source>
</evidence>
<dbReference type="PROSITE" id="PS51996">
    <property type="entry name" value="TR_MART"/>
    <property type="match status" value="1"/>
</dbReference>
<evidence type="ECO:0000259" key="4">
    <source>
        <dbReference type="Pfam" id="PF18798"/>
    </source>
</evidence>
<evidence type="ECO:0000256" key="1">
    <source>
        <dbReference type="SAM" id="Coils"/>
    </source>
</evidence>
<sequence>MEDVINPFLRRATFDQDAQFDFENAVYDFLVGALLGGLGGAVDAASSSKENYRGYQNQAASEAVDRAYDAMAQKGMFSHESRSAVAQAQDDVLLREIRTSAGRKNTAQRGENAAVEGSQDFLKQQLFGQQKTASEEAAGPVHVGRATTIQAPYQGKTPVQAEKNIVPLTVDSNSVRMAQSRIEKAKVVQSGSSGAGFKAALKNAYKAIFQSVRGVPVEGTTFQGQPYTVDINNNVPGKVINDPNLSAEKLALLDILPEVVRGGEYVGSGRYVQHGSKQKKTVRYDYFEAPVTINGRSYIATFDVEVEPNVNNYRTHKLIEMDLKETTGPDVGPAPTATTANPSSPVEGMHPLNSDPTIAQGADSVNNDPLQSRLLEDTIEESPLLKQLSEEEQGALRSYKSSESYKLNAKLREGAELSPQDRDMVRHLDSALSRLPTYQGRVYRNLIFDDVGGKAAYDSFLATHIEDVFISYNAYTSVSTSSSGYPVEGTYVVRLVIDSTTAKNAEGFGNNFEQEAIYGRDHDFFVDKVVFDRNGVPTIYMQEAAQDGTRDNGQLHSQERGMEMRAVQALHQADADVRSIPGGDSKRGAGRQSDLRGANPEGAVRRDDSLGSAVFNPATSAREFAGGAVVSGILGGGQMLASKAIDAATRPSAPAQAQDNILLREIRNSAGRKNAAVEGSQDFLERQLFGQQKTASGEAAGPIQYTFMDGSNTDGKNAALASAYQQTTGKAIEIPDALVQKYSNINNDPAQKLINVVKQFYEKHLKGQQVGVRLNNGVVEIMFENDGKKKATGWRMKPEKAASFERLLDLVKNSEYAYSEVNRNANEATSIPRFHYFTARAVVDGAEVPVKIQVRDVHTGANTQETHYYTHNLQNKRGSNSPVAGAQSANIDSNAYTSSLINPTIAQGAEFVNGATERSHNTRILADESQALGKQGVRAVREFYDGRTNAADYFGAFSAYYQAGLSDMDMGKVKRRYAGTLNRAQRQAAYLAGQTDATASLAREKRAAKFAAVAGEDSGLIFDDYVEHTLDNTVADRVNRVAKNLGMRVRFADSVGAGAANAQITGYDVLVEKNNPKPVMFLMGHEMTHRMQELAPEEYRAFRSAAMEAMKDARVHIASIQALYAQNGKALDMEAAVDELAADYAGHMIEDGKVLDEFIQQNKDNRTLLQKIRDAIRSLIGKLTGTEKYMAQIAEEKLAAALKAAAKQAEALNANKNAAQEDGATRYSLNVDFGAQFDQWLQEDKKGGGYFQIGTTSDALKSIGMADYKIYWHKSKISKIMNKHPAMTAEVIKSIPDVLEHPILVMQSQTMANRITMFGEATDAEGKPVLVVVELSPQNKRGEVMDFAVIASAYGKNNAQQLIDSSDILYV</sequence>
<evidence type="ECO:0000256" key="2">
    <source>
        <dbReference type="SAM" id="MobiDB-lite"/>
    </source>
</evidence>
<keyword evidence="7" id="KW-1185">Reference proteome</keyword>
<dbReference type="Pfam" id="PF03496">
    <property type="entry name" value="ADPrib_exo_Tox"/>
    <property type="match status" value="1"/>
</dbReference>
<evidence type="ECO:0000259" key="5">
    <source>
        <dbReference type="Pfam" id="PF18819"/>
    </source>
</evidence>
<dbReference type="Pfam" id="PF18798">
    <property type="entry name" value="LPD3"/>
    <property type="match status" value="1"/>
</dbReference>
<dbReference type="GO" id="GO:0005576">
    <property type="term" value="C:extracellular region"/>
    <property type="evidence" value="ECO:0007669"/>
    <property type="project" value="InterPro"/>
</dbReference>
<dbReference type="InterPro" id="IPR041131">
    <property type="entry name" value="MuF_C"/>
</dbReference>
<feature type="domain" description="Large polyvalent protein-associated" evidence="4">
    <location>
        <begin position="757"/>
        <end position="861"/>
    </location>
</feature>
<protein>
    <recommendedName>
        <fullName evidence="8">Phage-Barnase-EndoU-ColicinE5/D-RelE like nuclease 3 domain-containing protein</fullName>
    </recommendedName>
</protein>
<organism evidence="6 7">
    <name type="scientific">Oscillibacter hominis</name>
    <dbReference type="NCBI Taxonomy" id="2763056"/>
    <lineage>
        <taxon>Bacteria</taxon>
        <taxon>Bacillati</taxon>
        <taxon>Bacillota</taxon>
        <taxon>Clostridia</taxon>
        <taxon>Eubacteriales</taxon>
        <taxon>Oscillospiraceae</taxon>
        <taxon>Oscillibacter</taxon>
    </lineage>
</organism>
<feature type="domain" description="ADP ribosyltransferase" evidence="3">
    <location>
        <begin position="384"/>
        <end position="531"/>
    </location>
</feature>
<evidence type="ECO:0000313" key="7">
    <source>
        <dbReference type="Proteomes" id="UP000515960"/>
    </source>
</evidence>
<dbReference type="Proteomes" id="UP000515960">
    <property type="component" value="Chromosome"/>
</dbReference>
<feature type="domain" description="Phage MuF C-terminal" evidence="5">
    <location>
        <begin position="1276"/>
        <end position="1371"/>
    </location>
</feature>
<name>A0A7G9B1K1_9FIRM</name>
<reference evidence="6 7" key="1">
    <citation type="submission" date="2020-08" db="EMBL/GenBank/DDBJ databases">
        <authorList>
            <person name="Liu C."/>
            <person name="Sun Q."/>
        </authorList>
    </citation>
    <scope>NUCLEOTIDE SEQUENCE [LARGE SCALE GENOMIC DNA]</scope>
    <source>
        <strain evidence="6 7">NSJ-62</strain>
    </source>
</reference>
<dbReference type="Pfam" id="PF18819">
    <property type="entry name" value="MuF_C"/>
    <property type="match status" value="1"/>
</dbReference>
<evidence type="ECO:0008006" key="8">
    <source>
        <dbReference type="Google" id="ProtNLM"/>
    </source>
</evidence>
<dbReference type="InterPro" id="IPR003540">
    <property type="entry name" value="ADP-ribosyltransferase"/>
</dbReference>
<dbReference type="Gene3D" id="3.90.176.10">
    <property type="entry name" value="Toxin ADP-ribosyltransferase, Chain A, domain 1"/>
    <property type="match status" value="1"/>
</dbReference>
<feature type="region of interest" description="Disordered" evidence="2">
    <location>
        <begin position="574"/>
        <end position="610"/>
    </location>
</feature>
<feature type="coiled-coil region" evidence="1">
    <location>
        <begin position="1195"/>
        <end position="1222"/>
    </location>
</feature>
<dbReference type="SUPFAM" id="SSF56399">
    <property type="entry name" value="ADP-ribosylation"/>
    <property type="match status" value="1"/>
</dbReference>
<dbReference type="InterPro" id="IPR040824">
    <property type="entry name" value="LPD3"/>
</dbReference>
<dbReference type="KEGG" id="ohi:H8790_07985"/>
<dbReference type="EMBL" id="CP060490">
    <property type="protein sequence ID" value="QNL43432.1"/>
    <property type="molecule type" value="Genomic_DNA"/>
</dbReference>
<keyword evidence="1" id="KW-0175">Coiled coil</keyword>
<feature type="region of interest" description="Disordered" evidence="2">
    <location>
        <begin position="325"/>
        <end position="348"/>
    </location>
</feature>
<proteinExistence type="predicted"/>